<dbReference type="AlphaFoldDB" id="A0A2K5AT05"/>
<proteinExistence type="predicted"/>
<evidence type="ECO:0000256" key="3">
    <source>
        <dbReference type="ARBA" id="ARBA00022982"/>
    </source>
</evidence>
<dbReference type="Gene3D" id="2.60.40.420">
    <property type="entry name" value="Cupredoxins - blue copper proteins"/>
    <property type="match status" value="1"/>
</dbReference>
<dbReference type="EMBL" id="LT981265">
    <property type="protein sequence ID" value="SPC34749.1"/>
    <property type="molecule type" value="Genomic_DNA"/>
</dbReference>
<keyword evidence="2" id="KW-0479">Metal-binding</keyword>
<keyword evidence="5" id="KW-0472">Membrane</keyword>
<gene>
    <name evidence="7" type="ORF">NCAV_1584</name>
</gene>
<sequence>MTTEEESHIIRTTGSRLGKGIALILIIMAIAGGLHFGLGDFWHKYPPMNQVAKAGTTGSATPAPTPASVPAGESRTFTFIFKEESPTKLHFEVDGQINPDIEVYVGDSITINVRNDGKMPHSFGIVSDPANVNSVVFNAAVGSSTQFLLANQEGSVTFKPDKPGEYYYICLVPGHADLGMKGKFIVE</sequence>
<dbReference type="InterPro" id="IPR008972">
    <property type="entry name" value="Cupredoxin"/>
</dbReference>
<keyword evidence="1" id="KW-0813">Transport</keyword>
<name>A0A2K5AT05_9ARCH</name>
<evidence type="ECO:0000256" key="5">
    <source>
        <dbReference type="SAM" id="Phobius"/>
    </source>
</evidence>
<dbReference type="InterPro" id="IPR000923">
    <property type="entry name" value="BlueCu_1"/>
</dbReference>
<accession>A0A2K5AT05</accession>
<dbReference type="InterPro" id="IPR050845">
    <property type="entry name" value="Cu-binding_ET"/>
</dbReference>
<dbReference type="Pfam" id="PF00127">
    <property type="entry name" value="Copper-bind"/>
    <property type="match status" value="1"/>
</dbReference>
<dbReference type="SUPFAM" id="SSF49503">
    <property type="entry name" value="Cupredoxins"/>
    <property type="match status" value="1"/>
</dbReference>
<dbReference type="PANTHER" id="PTHR38439:SF3">
    <property type="entry name" value="COPPER-RESISTANT CUPROPROTEIN COPI"/>
    <property type="match status" value="1"/>
</dbReference>
<dbReference type="InterPro" id="IPR028871">
    <property type="entry name" value="BlueCu_1_BS"/>
</dbReference>
<dbReference type="GO" id="GO:0009055">
    <property type="term" value="F:electron transfer activity"/>
    <property type="evidence" value="ECO:0007669"/>
    <property type="project" value="InterPro"/>
</dbReference>
<evidence type="ECO:0000256" key="1">
    <source>
        <dbReference type="ARBA" id="ARBA00022448"/>
    </source>
</evidence>
<dbReference type="GO" id="GO:0005507">
    <property type="term" value="F:copper ion binding"/>
    <property type="evidence" value="ECO:0007669"/>
    <property type="project" value="InterPro"/>
</dbReference>
<dbReference type="PROSITE" id="PS00196">
    <property type="entry name" value="COPPER_BLUE"/>
    <property type="match status" value="1"/>
</dbReference>
<dbReference type="KEGG" id="ncv:NCAV_1584"/>
<keyword evidence="5" id="KW-0812">Transmembrane</keyword>
<keyword evidence="3" id="KW-0249">Electron transport</keyword>
<protein>
    <submittedName>
        <fullName evidence="7">Blue (Type 1) copper domain protein</fullName>
    </submittedName>
</protein>
<feature type="domain" description="Blue (type 1) copper" evidence="6">
    <location>
        <begin position="100"/>
        <end position="187"/>
    </location>
</feature>
<evidence type="ECO:0000256" key="2">
    <source>
        <dbReference type="ARBA" id="ARBA00022723"/>
    </source>
</evidence>
<reference evidence="8" key="1">
    <citation type="submission" date="2018-01" db="EMBL/GenBank/DDBJ databases">
        <authorList>
            <person name="Kerou L M."/>
        </authorList>
    </citation>
    <scope>NUCLEOTIDE SEQUENCE [LARGE SCALE GENOMIC DNA]</scope>
    <source>
        <strain evidence="8">SCU2</strain>
    </source>
</reference>
<dbReference type="PANTHER" id="PTHR38439">
    <property type="entry name" value="AURACYANIN-B"/>
    <property type="match status" value="1"/>
</dbReference>
<keyword evidence="4" id="KW-0186">Copper</keyword>
<evidence type="ECO:0000313" key="7">
    <source>
        <dbReference type="EMBL" id="SPC34749.1"/>
    </source>
</evidence>
<organism evidence="7 8">
    <name type="scientific">Candidatus Nitrosocaldus cavascurensis</name>
    <dbReference type="NCBI Taxonomy" id="2058097"/>
    <lineage>
        <taxon>Archaea</taxon>
        <taxon>Nitrososphaerota</taxon>
        <taxon>Nitrososphaeria</taxon>
        <taxon>Candidatus Nitrosocaldales</taxon>
        <taxon>Candidatus Nitrosocaldaceae</taxon>
        <taxon>Candidatus Nitrosocaldus</taxon>
    </lineage>
</organism>
<evidence type="ECO:0000259" key="6">
    <source>
        <dbReference type="Pfam" id="PF00127"/>
    </source>
</evidence>
<dbReference type="Proteomes" id="UP000236248">
    <property type="component" value="Chromosome NCAV"/>
</dbReference>
<dbReference type="RefSeq" id="WP_148695267.1">
    <property type="nucleotide sequence ID" value="NZ_LT981265.1"/>
</dbReference>
<keyword evidence="5" id="KW-1133">Transmembrane helix</keyword>
<evidence type="ECO:0000313" key="8">
    <source>
        <dbReference type="Proteomes" id="UP000236248"/>
    </source>
</evidence>
<evidence type="ECO:0000256" key="4">
    <source>
        <dbReference type="ARBA" id="ARBA00023008"/>
    </source>
</evidence>
<dbReference type="GeneID" id="41595575"/>
<keyword evidence="8" id="KW-1185">Reference proteome</keyword>
<feature type="transmembrane region" description="Helical" evidence="5">
    <location>
        <begin position="20"/>
        <end position="38"/>
    </location>
</feature>